<reference evidence="2" key="1">
    <citation type="submission" date="2012-12" db="EMBL/GenBank/DDBJ databases">
        <title>Genome Sequence of Photobacterium leiognathi lrivu.4.1.</title>
        <authorList>
            <person name="Urbanczyk H."/>
            <person name="Ogura Y."/>
            <person name="Hayashi T."/>
            <person name="Dunlap P.V."/>
        </authorList>
    </citation>
    <scope>NUCLEOTIDE SEQUENCE [LARGE SCALE GENOMIC DNA]</scope>
    <source>
        <strain evidence="2">lrivu.4.1</strain>
    </source>
</reference>
<dbReference type="Pfam" id="PF11140">
    <property type="entry name" value="DUF2913"/>
    <property type="match status" value="1"/>
</dbReference>
<dbReference type="eggNOG" id="ENOG50334IN">
    <property type="taxonomic scope" value="Bacteria"/>
</dbReference>
<dbReference type="AlphaFoldDB" id="A0A0U1P5B4"/>
<dbReference type="HOGENOM" id="CLU_1261029_0_0_6"/>
<name>A0A0U1P5B4_PHOLE</name>
<dbReference type="EMBL" id="DF196819">
    <property type="protein sequence ID" value="GAD29891.1"/>
    <property type="molecule type" value="Genomic_DNA"/>
</dbReference>
<evidence type="ECO:0000313" key="1">
    <source>
        <dbReference type="EMBL" id="GAD29891.1"/>
    </source>
</evidence>
<accession>A0A0U1P5B4</accession>
<sequence>MTSFYNEILNVVTEGLSTLVAAQEAGKTQKNPVSETVFLSAWVTKMIKQQRFDHCVSKTLLQWQKQSRTMGKNAQLKVQFERIKNTLSALNDTNGKSTAINAELIESFYRVLEQADWLITNEYEVNRKVSHHTDGQASLVVCAAQYKQSIDEQGALVKPLSFYVRGNTQQFIDLAYQQGVLLYKITDYKSKVKFHGEFVIYPDNAGSQLPELPTVAN</sequence>
<gene>
    <name evidence="1" type="ORF">PLEI_1545</name>
</gene>
<dbReference type="InterPro" id="IPR021316">
    <property type="entry name" value="DUF2913"/>
</dbReference>
<dbReference type="RefSeq" id="WP_023932396.1">
    <property type="nucleotide sequence ID" value="NZ_DF196819.1"/>
</dbReference>
<dbReference type="Proteomes" id="UP000030675">
    <property type="component" value="Unassembled WGS sequence"/>
</dbReference>
<evidence type="ECO:0008006" key="3">
    <source>
        <dbReference type="Google" id="ProtNLM"/>
    </source>
</evidence>
<evidence type="ECO:0000313" key="2">
    <source>
        <dbReference type="Proteomes" id="UP000030675"/>
    </source>
</evidence>
<protein>
    <recommendedName>
        <fullName evidence="3">DUF2913 family protein</fullName>
    </recommendedName>
</protein>
<organism evidence="1 2">
    <name type="scientific">Photobacterium leiognathi lrivu.4.1</name>
    <dbReference type="NCBI Taxonomy" id="1248232"/>
    <lineage>
        <taxon>Bacteria</taxon>
        <taxon>Pseudomonadati</taxon>
        <taxon>Pseudomonadota</taxon>
        <taxon>Gammaproteobacteria</taxon>
        <taxon>Vibrionales</taxon>
        <taxon>Vibrionaceae</taxon>
        <taxon>Photobacterium</taxon>
    </lineage>
</organism>
<proteinExistence type="predicted"/>